<evidence type="ECO:0000256" key="2">
    <source>
        <dbReference type="ARBA" id="ARBA00022723"/>
    </source>
</evidence>
<dbReference type="InterPro" id="IPR037217">
    <property type="entry name" value="Trp/Indoleamine_2_3_dOase-like"/>
</dbReference>
<feature type="compositionally biased region" description="Acidic residues" evidence="5">
    <location>
        <begin position="361"/>
        <end position="373"/>
    </location>
</feature>
<dbReference type="RefSeq" id="XP_062628473.1">
    <property type="nucleotide sequence ID" value="XM_062772489.1"/>
</dbReference>
<proteinExistence type="inferred from homology"/>
<dbReference type="GO" id="GO:0046872">
    <property type="term" value="F:metal ion binding"/>
    <property type="evidence" value="ECO:0007669"/>
    <property type="project" value="UniProtKB-KW"/>
</dbReference>
<feature type="binding site" description="proximal binding residue" evidence="4">
    <location>
        <position position="478"/>
    </location>
    <ligand>
        <name>heme b</name>
        <dbReference type="ChEBI" id="CHEBI:60344"/>
    </ligand>
    <ligandPart>
        <name>Fe</name>
        <dbReference type="ChEBI" id="CHEBI:18248"/>
    </ligandPart>
</feature>
<dbReference type="Pfam" id="PF01231">
    <property type="entry name" value="IDO"/>
    <property type="match status" value="1"/>
</dbReference>
<dbReference type="InterPro" id="IPR000898">
    <property type="entry name" value="Indolamine_dOase"/>
</dbReference>
<protein>
    <submittedName>
        <fullName evidence="6">Indoleamine 2,3-dioxygenase</fullName>
    </submittedName>
</protein>
<dbReference type="SUPFAM" id="SSF140959">
    <property type="entry name" value="Indolic compounds 2,3-dioxygenase-like"/>
    <property type="match status" value="1"/>
</dbReference>
<keyword evidence="7" id="KW-1185">Reference proteome</keyword>
<name>A0AAF0YDE7_9TREE</name>
<dbReference type="EMBL" id="CP086717">
    <property type="protein sequence ID" value="WOO82441.1"/>
    <property type="molecule type" value="Genomic_DNA"/>
</dbReference>
<reference evidence="6" key="1">
    <citation type="submission" date="2023-10" db="EMBL/GenBank/DDBJ databases">
        <authorList>
            <person name="Noh H."/>
        </authorList>
    </citation>
    <scope>NUCLEOTIDE SEQUENCE</scope>
    <source>
        <strain evidence="6">DUCC4014</strain>
    </source>
</reference>
<evidence type="ECO:0000313" key="6">
    <source>
        <dbReference type="EMBL" id="WOO82441.1"/>
    </source>
</evidence>
<dbReference type="Gene3D" id="1.20.58.480">
    <property type="match status" value="1"/>
</dbReference>
<evidence type="ECO:0000256" key="3">
    <source>
        <dbReference type="ARBA" id="ARBA00023004"/>
    </source>
</evidence>
<dbReference type="Proteomes" id="UP000827549">
    <property type="component" value="Chromosome 4"/>
</dbReference>
<dbReference type="GeneID" id="87809157"/>
<gene>
    <name evidence="6" type="primary">BNA2</name>
    <name evidence="6" type="ORF">LOC62_04G005930</name>
</gene>
<sequence length="546" mass="59006">MAADHPIDHPLAALPPGHFLALPPTFSNDPNTSLSTTSHAAPGLAPNVASLAAADFDVDVRTGFLPGSANVARLPAPYDVWEDALDAAAGTRVGDGLRLNGGRGDKEMSWRAAVASLPTLDIAGLNDLPLLRRAHIVLAFLTHFYVHCAPAATPTSPHTVPASISVPLLATSRLVGLPPILTYADTVLWNVLPEDPDRPTNLANNPPERTLATFTNTRSEAMFYLVSAECEAAGAAALALMRQCLDELFLADELALRRLTVYLRQLAVLIDRVGDITLRMNTEVDPEEFYHLIRPWFRGGDADGPGSPGWLFLGTEHEAHEAENTFAPASAGRKFSGPSAGQSSLVHAFDIFLTVDHSERDEEAEPAPSDDPDAPPIRLNAVPVLPEHVAEAEAEAKAAPPNPHARPGTTAPGGAVEATFLQRMLQYMPLPHRTFLLHLSSHPTPLRPLVLARKDTHPALANAYDGALAALRRFRDKHMRVVSRFIIQQARRQPSARVRALLGQEDEPEEEIEVHVDGLRGTGGTPLIRFLKRCRDNTSRAMVTSS</sequence>
<keyword evidence="2 4" id="KW-0479">Metal-binding</keyword>
<dbReference type="GO" id="GO:0034354">
    <property type="term" value="P:'de novo' NAD+ biosynthetic process from L-tryptophan"/>
    <property type="evidence" value="ECO:0007669"/>
    <property type="project" value="TreeGrafter"/>
</dbReference>
<dbReference type="GO" id="GO:0019441">
    <property type="term" value="P:L-tryptophan catabolic process to kynurenine"/>
    <property type="evidence" value="ECO:0007669"/>
    <property type="project" value="InterPro"/>
</dbReference>
<evidence type="ECO:0000256" key="5">
    <source>
        <dbReference type="SAM" id="MobiDB-lite"/>
    </source>
</evidence>
<dbReference type="GO" id="GO:0005737">
    <property type="term" value="C:cytoplasm"/>
    <property type="evidence" value="ECO:0007669"/>
    <property type="project" value="TreeGrafter"/>
</dbReference>
<feature type="region of interest" description="Disordered" evidence="5">
    <location>
        <begin position="392"/>
        <end position="413"/>
    </location>
</feature>
<dbReference type="GO" id="GO:0020037">
    <property type="term" value="F:heme binding"/>
    <property type="evidence" value="ECO:0007669"/>
    <property type="project" value="InterPro"/>
</dbReference>
<organism evidence="6 7">
    <name type="scientific">Vanrija pseudolonga</name>
    <dbReference type="NCBI Taxonomy" id="143232"/>
    <lineage>
        <taxon>Eukaryota</taxon>
        <taxon>Fungi</taxon>
        <taxon>Dikarya</taxon>
        <taxon>Basidiomycota</taxon>
        <taxon>Agaricomycotina</taxon>
        <taxon>Tremellomycetes</taxon>
        <taxon>Trichosporonales</taxon>
        <taxon>Trichosporonaceae</taxon>
        <taxon>Vanrija</taxon>
    </lineage>
</organism>
<dbReference type="PANTHER" id="PTHR28657:SF5">
    <property type="entry name" value="INDOLEAMINE 2,3-DIOXYGENASE"/>
    <property type="match status" value="1"/>
</dbReference>
<evidence type="ECO:0000313" key="7">
    <source>
        <dbReference type="Proteomes" id="UP000827549"/>
    </source>
</evidence>
<dbReference type="GO" id="GO:0033754">
    <property type="term" value="F:indoleamine 2,3-dioxygenase activity"/>
    <property type="evidence" value="ECO:0007669"/>
    <property type="project" value="TreeGrafter"/>
</dbReference>
<evidence type="ECO:0000256" key="1">
    <source>
        <dbReference type="ARBA" id="ARBA00007119"/>
    </source>
</evidence>
<keyword evidence="4" id="KW-0349">Heme</keyword>
<dbReference type="PANTHER" id="PTHR28657">
    <property type="entry name" value="INDOLEAMINE 2,3-DIOXYGENASE"/>
    <property type="match status" value="1"/>
</dbReference>
<keyword evidence="3 4" id="KW-0408">Iron</keyword>
<accession>A0AAF0YDE7</accession>
<dbReference type="AlphaFoldDB" id="A0AAF0YDE7"/>
<evidence type="ECO:0000256" key="4">
    <source>
        <dbReference type="PIRSR" id="PIRSR600898-1"/>
    </source>
</evidence>
<feature type="region of interest" description="Disordered" evidence="5">
    <location>
        <begin position="359"/>
        <end position="378"/>
    </location>
</feature>
<comment type="similarity">
    <text evidence="1">Belongs to the indoleamine 2,3-dioxygenase family.</text>
</comment>